<reference evidence="1 2" key="1">
    <citation type="submission" date="2019-02" db="EMBL/GenBank/DDBJ databases">
        <authorList>
            <person name="Goldberg S.R."/>
            <person name="Haltli B.A."/>
            <person name="Correa H."/>
            <person name="Russell K.G."/>
        </authorList>
    </citation>
    <scope>NUCLEOTIDE SEQUENCE [LARGE SCALE GENOMIC DNA]</scope>
    <source>
        <strain evidence="1 2">JCM 16186</strain>
    </source>
</reference>
<evidence type="ECO:0008006" key="3">
    <source>
        <dbReference type="Google" id="ProtNLM"/>
    </source>
</evidence>
<protein>
    <recommendedName>
        <fullName evidence="3">Transposase DDE domain-containing protein</fullName>
    </recommendedName>
</protein>
<comment type="caution">
    <text evidence="1">The sequence shown here is derived from an EMBL/GenBank/DDBJ whole genome shotgun (WGS) entry which is preliminary data.</text>
</comment>
<gene>
    <name evidence="1" type="ORF">E1163_26870</name>
</gene>
<sequence length="69" mass="8155">MEQFDFGDDEYFQQIFEAGERVSKMKEFRKSKTARGNKDGLYINRTYFGLYNLLNMLKTRVVTSTLSVK</sequence>
<accession>A0ABW9RZS7</accession>
<organism evidence="1 2">
    <name type="scientific">Fulvivirga kasyanovii</name>
    <dbReference type="NCBI Taxonomy" id="396812"/>
    <lineage>
        <taxon>Bacteria</taxon>
        <taxon>Pseudomonadati</taxon>
        <taxon>Bacteroidota</taxon>
        <taxon>Cytophagia</taxon>
        <taxon>Cytophagales</taxon>
        <taxon>Fulvivirgaceae</taxon>
        <taxon>Fulvivirga</taxon>
    </lineage>
</organism>
<evidence type="ECO:0000313" key="1">
    <source>
        <dbReference type="EMBL" id="MTI28610.1"/>
    </source>
</evidence>
<name>A0ABW9RZS7_9BACT</name>
<evidence type="ECO:0000313" key="2">
    <source>
        <dbReference type="Proteomes" id="UP000798808"/>
    </source>
</evidence>
<proteinExistence type="predicted"/>
<dbReference type="Proteomes" id="UP000798808">
    <property type="component" value="Unassembled WGS sequence"/>
</dbReference>
<dbReference type="EMBL" id="SMLW01000668">
    <property type="protein sequence ID" value="MTI28610.1"/>
    <property type="molecule type" value="Genomic_DNA"/>
</dbReference>
<keyword evidence="2" id="KW-1185">Reference proteome</keyword>